<evidence type="ECO:0000313" key="3">
    <source>
        <dbReference type="Proteomes" id="UP000652761"/>
    </source>
</evidence>
<feature type="compositionally biased region" description="Basic and acidic residues" evidence="1">
    <location>
        <begin position="43"/>
        <end position="54"/>
    </location>
</feature>
<name>A0A843VMU5_COLES</name>
<protein>
    <submittedName>
        <fullName evidence="2">Uncharacterized protein</fullName>
    </submittedName>
</protein>
<dbReference type="EMBL" id="NMUH01001467">
    <property type="protein sequence ID" value="MQL92629.1"/>
    <property type="molecule type" value="Genomic_DNA"/>
</dbReference>
<dbReference type="Proteomes" id="UP000652761">
    <property type="component" value="Unassembled WGS sequence"/>
</dbReference>
<keyword evidence="3" id="KW-1185">Reference proteome</keyword>
<dbReference type="AlphaFoldDB" id="A0A843VMU5"/>
<organism evidence="2 3">
    <name type="scientific">Colocasia esculenta</name>
    <name type="common">Wild taro</name>
    <name type="synonym">Arum esculentum</name>
    <dbReference type="NCBI Taxonomy" id="4460"/>
    <lineage>
        <taxon>Eukaryota</taxon>
        <taxon>Viridiplantae</taxon>
        <taxon>Streptophyta</taxon>
        <taxon>Embryophyta</taxon>
        <taxon>Tracheophyta</taxon>
        <taxon>Spermatophyta</taxon>
        <taxon>Magnoliopsida</taxon>
        <taxon>Liliopsida</taxon>
        <taxon>Araceae</taxon>
        <taxon>Aroideae</taxon>
        <taxon>Colocasieae</taxon>
        <taxon>Colocasia</taxon>
    </lineage>
</organism>
<evidence type="ECO:0000313" key="2">
    <source>
        <dbReference type="EMBL" id="MQL92629.1"/>
    </source>
</evidence>
<comment type="caution">
    <text evidence="2">The sequence shown here is derived from an EMBL/GenBank/DDBJ whole genome shotgun (WGS) entry which is preliminary data.</text>
</comment>
<accession>A0A843VMU5</accession>
<sequence length="76" mass="8253">MFDLVSNGGRMGWNIRGREVARAGHSCVRKTSAEEGEDEGGDGDGHEDGGSELESIRLDWIHSDTLRALNSLHSSQ</sequence>
<feature type="region of interest" description="Disordered" evidence="1">
    <location>
        <begin position="24"/>
        <end position="54"/>
    </location>
</feature>
<proteinExistence type="predicted"/>
<evidence type="ECO:0000256" key="1">
    <source>
        <dbReference type="SAM" id="MobiDB-lite"/>
    </source>
</evidence>
<reference evidence="2" key="1">
    <citation type="submission" date="2017-07" db="EMBL/GenBank/DDBJ databases">
        <title>Taro Niue Genome Assembly and Annotation.</title>
        <authorList>
            <person name="Atibalentja N."/>
            <person name="Keating K."/>
            <person name="Fields C.J."/>
        </authorList>
    </citation>
    <scope>NUCLEOTIDE SEQUENCE</scope>
    <source>
        <strain evidence="2">Niue_2</strain>
        <tissue evidence="2">Leaf</tissue>
    </source>
</reference>
<gene>
    <name evidence="2" type="ORF">Taro_025257</name>
</gene>